<name>A0ABQ3Y2R4_9ACTN</name>
<evidence type="ECO:0000313" key="2">
    <source>
        <dbReference type="EMBL" id="GID74292.1"/>
    </source>
</evidence>
<dbReference type="PANTHER" id="PTHR43135">
    <property type="entry name" value="ALPHA-D-RIBOSE 1-METHYLPHOSPHONATE 5-TRIPHOSPHATE DIPHOSPHATASE"/>
    <property type="match status" value="1"/>
</dbReference>
<dbReference type="RefSeq" id="WP_203762377.1">
    <property type="nucleotide sequence ID" value="NZ_BAAABO010000006.1"/>
</dbReference>
<dbReference type="InterPro" id="IPR057744">
    <property type="entry name" value="OTAase-like"/>
</dbReference>
<dbReference type="SUPFAM" id="SSF51338">
    <property type="entry name" value="Composite domain of metallo-dependent hydrolases"/>
    <property type="match status" value="1"/>
</dbReference>
<dbReference type="InterPro" id="IPR051781">
    <property type="entry name" value="Metallo-dep_Hydrolase"/>
</dbReference>
<dbReference type="Pfam" id="PF01979">
    <property type="entry name" value="Amidohydro_1"/>
    <property type="match status" value="1"/>
</dbReference>
<accession>A0ABQ3Y2R4</accession>
<dbReference type="InterPro" id="IPR032466">
    <property type="entry name" value="Metal_Hydrolase"/>
</dbReference>
<dbReference type="PANTHER" id="PTHR43135:SF3">
    <property type="entry name" value="ALPHA-D-RIBOSE 1-METHYLPHOSPHONATE 5-TRIPHOSPHATE DIPHOSPHATASE"/>
    <property type="match status" value="1"/>
</dbReference>
<dbReference type="Gene3D" id="3.20.20.140">
    <property type="entry name" value="Metal-dependent hydrolases"/>
    <property type="match status" value="1"/>
</dbReference>
<comment type="caution">
    <text evidence="2">The sequence shown here is derived from an EMBL/GenBank/DDBJ whole genome shotgun (WGS) entry which is preliminary data.</text>
</comment>
<reference evidence="2 3" key="1">
    <citation type="submission" date="2021-01" db="EMBL/GenBank/DDBJ databases">
        <title>Whole genome shotgun sequence of Actinoplanes deccanensis NBRC 13994.</title>
        <authorList>
            <person name="Komaki H."/>
            <person name="Tamura T."/>
        </authorList>
    </citation>
    <scope>NUCLEOTIDE SEQUENCE [LARGE SCALE GENOMIC DNA]</scope>
    <source>
        <strain evidence="2 3">NBRC 13994</strain>
    </source>
</reference>
<dbReference type="CDD" id="cd01299">
    <property type="entry name" value="Met_dep_hydrolase_A"/>
    <property type="match status" value="1"/>
</dbReference>
<evidence type="ECO:0000313" key="3">
    <source>
        <dbReference type="Proteomes" id="UP000609879"/>
    </source>
</evidence>
<sequence length="399" mass="41463">MSGSLSIINATIFDGVNGDLVEGSVHVADGRITAVGGGAPADADRVLDARGRTVLPGLIDAHCHAYGIDLNMLSLESRPLSYVALAAAKRLAGALRRGFTTVRDPSGGDAGLDRAVREGLIPSPRYLWTGAALSQTGGHGDVRAADSDVCGCNAHTVEVVDGVDPLRVAVRDRLRRGAHAIKIMASGGVVSLTDPIRIPQYSPEEIRAVTSEAARRGSYVAAHAYSPEAIRHAVANGVRTIEHGNLLDADTASLMAAEGAFLVPTLAAYDAMDRRGDALGMPPVSQRKNREVLDAGRRAVELARAAGVRVGFGTDLMGVLEEEQLQGLRLQVEVDGVATALQSATSVNAALIGRDDLGRVAPGCVADLLIIDGNPFEDASVLWAGPANRTVVQAGTVVS</sequence>
<protein>
    <submittedName>
        <fullName evidence="2">Peptidase M38</fullName>
    </submittedName>
</protein>
<dbReference type="InterPro" id="IPR006680">
    <property type="entry name" value="Amidohydro-rel"/>
</dbReference>
<dbReference type="SUPFAM" id="SSF51556">
    <property type="entry name" value="Metallo-dependent hydrolases"/>
    <property type="match status" value="1"/>
</dbReference>
<proteinExistence type="predicted"/>
<feature type="domain" description="Amidohydrolase-related" evidence="1">
    <location>
        <begin position="53"/>
        <end position="393"/>
    </location>
</feature>
<dbReference type="EMBL" id="BOMI01000057">
    <property type="protein sequence ID" value="GID74292.1"/>
    <property type="molecule type" value="Genomic_DNA"/>
</dbReference>
<dbReference type="Gene3D" id="2.30.40.10">
    <property type="entry name" value="Urease, subunit C, domain 1"/>
    <property type="match status" value="1"/>
</dbReference>
<gene>
    <name evidence="2" type="ORF">Ade02nite_29330</name>
</gene>
<dbReference type="Proteomes" id="UP000609879">
    <property type="component" value="Unassembled WGS sequence"/>
</dbReference>
<organism evidence="2 3">
    <name type="scientific">Paractinoplanes deccanensis</name>
    <dbReference type="NCBI Taxonomy" id="113561"/>
    <lineage>
        <taxon>Bacteria</taxon>
        <taxon>Bacillati</taxon>
        <taxon>Actinomycetota</taxon>
        <taxon>Actinomycetes</taxon>
        <taxon>Micromonosporales</taxon>
        <taxon>Micromonosporaceae</taxon>
        <taxon>Paractinoplanes</taxon>
    </lineage>
</organism>
<dbReference type="InterPro" id="IPR011059">
    <property type="entry name" value="Metal-dep_hydrolase_composite"/>
</dbReference>
<evidence type="ECO:0000259" key="1">
    <source>
        <dbReference type="Pfam" id="PF01979"/>
    </source>
</evidence>
<keyword evidence="3" id="KW-1185">Reference proteome</keyword>